<sequence length="133" mass="14475">MQTMKTFSAVLFALGSVILSVTSTSAPTVETHGPGSVSTLLLLSKRADDNNSDDDVGTLYYDNAETSEENNMQCTPTGRCLNIPGQAKGVASSCHHHRNAELYETSSCTDHFILVRPNEELLLATPYSYVKFQ</sequence>
<dbReference type="EMBL" id="JAIFTL010000098">
    <property type="protein sequence ID" value="KAG9323505.1"/>
    <property type="molecule type" value="Genomic_DNA"/>
</dbReference>
<evidence type="ECO:0000256" key="1">
    <source>
        <dbReference type="SAM" id="SignalP"/>
    </source>
</evidence>
<name>A0A9P8A641_MORAP</name>
<proteinExistence type="predicted"/>
<reference evidence="2" key="1">
    <citation type="submission" date="2021-07" db="EMBL/GenBank/DDBJ databases">
        <title>Draft genome of Mortierella alpina, strain LL118, isolated from an aspen leaf litter sample.</title>
        <authorList>
            <person name="Yang S."/>
            <person name="Vinatzer B.A."/>
        </authorList>
    </citation>
    <scope>NUCLEOTIDE SEQUENCE</scope>
    <source>
        <strain evidence="2">LL118</strain>
    </source>
</reference>
<evidence type="ECO:0000313" key="3">
    <source>
        <dbReference type="Proteomes" id="UP000717515"/>
    </source>
</evidence>
<dbReference type="AlphaFoldDB" id="A0A9P8A641"/>
<accession>A0A9P8A641</accession>
<evidence type="ECO:0000313" key="2">
    <source>
        <dbReference type="EMBL" id="KAG9323505.1"/>
    </source>
</evidence>
<keyword evidence="1" id="KW-0732">Signal</keyword>
<feature type="chain" id="PRO_5040417481" evidence="1">
    <location>
        <begin position="24"/>
        <end position="133"/>
    </location>
</feature>
<gene>
    <name evidence="2" type="ORF">KVV02_001346</name>
</gene>
<dbReference type="Proteomes" id="UP000717515">
    <property type="component" value="Unassembled WGS sequence"/>
</dbReference>
<comment type="caution">
    <text evidence="2">The sequence shown here is derived from an EMBL/GenBank/DDBJ whole genome shotgun (WGS) entry which is preliminary data.</text>
</comment>
<feature type="signal peptide" evidence="1">
    <location>
        <begin position="1"/>
        <end position="23"/>
    </location>
</feature>
<protein>
    <submittedName>
        <fullName evidence="2">Uncharacterized protein</fullName>
    </submittedName>
</protein>
<organism evidence="2 3">
    <name type="scientific">Mortierella alpina</name>
    <name type="common">Oleaginous fungus</name>
    <name type="synonym">Mortierella renispora</name>
    <dbReference type="NCBI Taxonomy" id="64518"/>
    <lineage>
        <taxon>Eukaryota</taxon>
        <taxon>Fungi</taxon>
        <taxon>Fungi incertae sedis</taxon>
        <taxon>Mucoromycota</taxon>
        <taxon>Mortierellomycotina</taxon>
        <taxon>Mortierellomycetes</taxon>
        <taxon>Mortierellales</taxon>
        <taxon>Mortierellaceae</taxon>
        <taxon>Mortierella</taxon>
    </lineage>
</organism>